<dbReference type="InterPro" id="IPR046531">
    <property type="entry name" value="DUF6596"/>
</dbReference>
<dbReference type="EMBL" id="CP002583">
    <property type="protein sequence ID" value="ADZ91432.1"/>
    <property type="molecule type" value="Genomic_DNA"/>
</dbReference>
<accession>F2K4N9</accession>
<feature type="domain" description="RNA polymerase sigma-70 region 2" evidence="1">
    <location>
        <begin position="15"/>
        <end position="83"/>
    </location>
</feature>
<dbReference type="eggNOG" id="COG4941">
    <property type="taxonomic scope" value="Bacteria"/>
</dbReference>
<gene>
    <name evidence="3" type="ordered locus">Marme_2189</name>
</gene>
<sequence length="425" mass="48398">MSVSQFTVQNTLDTLYRQESPKMLASLLRIFGHHNIDLAEDMLQESFHTALTTWSSTELPDNPTAWLIQTARNRAIDVIRTQKNRLRLSEQYAELLESEWTAALSVDEAFQTPYVEDEQLRMVFLCCMTDIKLQNLLPFILKSLCGFNVIAIAKALILPEETVKKRLSRTKEQFKKMPWSLPENEQYESVVERVHLVLYLLFNEGLHCSDTKSPIRKELCQDAIALLKLLVEHPHLGNKETISLYALMHFHIARIEARLDDNNELIPLNKQDRKRWNQGYINAGTFLLNTVSEWTDSHVGRFQLEAFIALEHCRADTFEATDWRKIVHWYQCLVALTKSDIAKINLAVALGYAGFSEQAIQIVAELGVSSALLSKSHMVDSTLAHLYAMSGQKEKALAHAKASCEKGGTLTEQALMLQQIEDLLA</sequence>
<dbReference type="InterPro" id="IPR007627">
    <property type="entry name" value="RNA_pol_sigma70_r2"/>
</dbReference>
<dbReference type="InterPro" id="IPR014284">
    <property type="entry name" value="RNA_pol_sigma-70_dom"/>
</dbReference>
<dbReference type="GO" id="GO:0003700">
    <property type="term" value="F:DNA-binding transcription factor activity"/>
    <property type="evidence" value="ECO:0007669"/>
    <property type="project" value="InterPro"/>
</dbReference>
<dbReference type="InterPro" id="IPR013325">
    <property type="entry name" value="RNA_pol_sigma_r2"/>
</dbReference>
<dbReference type="AlphaFoldDB" id="F2K4N9"/>
<dbReference type="Pfam" id="PF04542">
    <property type="entry name" value="Sigma70_r2"/>
    <property type="match status" value="1"/>
</dbReference>
<dbReference type="SUPFAM" id="SSF88946">
    <property type="entry name" value="Sigma2 domain of RNA polymerase sigma factors"/>
    <property type="match status" value="1"/>
</dbReference>
<dbReference type="NCBIfam" id="TIGR02937">
    <property type="entry name" value="sigma70-ECF"/>
    <property type="match status" value="1"/>
</dbReference>
<evidence type="ECO:0000259" key="2">
    <source>
        <dbReference type="Pfam" id="PF20239"/>
    </source>
</evidence>
<proteinExistence type="predicted"/>
<protein>
    <submittedName>
        <fullName evidence="3">Putative RNA polymerase, sigma-24 subunit, ECF subfamily</fullName>
    </submittedName>
</protein>
<dbReference type="Proteomes" id="UP000001062">
    <property type="component" value="Chromosome"/>
</dbReference>
<dbReference type="PATRIC" id="fig|717774.3.peg.2253"/>
<dbReference type="STRING" id="717774.Marme_2189"/>
<reference evidence="3 4" key="1">
    <citation type="journal article" date="2012" name="Stand. Genomic Sci.">
        <title>Complete genome sequence of the melanogenic marine bacterium Marinomonas mediterranea type strain (MMB-1(T)).</title>
        <authorList>
            <person name="Lucas-Elio P."/>
            <person name="Goodwin L."/>
            <person name="Woyke T."/>
            <person name="Pitluck S."/>
            <person name="Nolan M."/>
            <person name="Kyrpides N.C."/>
            <person name="Detter J.C."/>
            <person name="Copeland A."/>
            <person name="Teshima H."/>
            <person name="Bruce D."/>
            <person name="Detter C."/>
            <person name="Tapia R."/>
            <person name="Han S."/>
            <person name="Land M.L."/>
            <person name="Ivanova N."/>
            <person name="Mikhailova N."/>
            <person name="Johnston A.W."/>
            <person name="Sanchez-Amat A."/>
        </authorList>
    </citation>
    <scope>NUCLEOTIDE SEQUENCE [LARGE SCALE GENOMIC DNA]</scope>
    <source>
        <strain evidence="4">ATCC 700492 / JCM 21426 / NBRC 103028 / MMB-1</strain>
    </source>
</reference>
<dbReference type="KEGG" id="mme:Marme_2189"/>
<dbReference type="PANTHER" id="PTHR47756:SF2">
    <property type="entry name" value="BLL6612 PROTEIN"/>
    <property type="match status" value="1"/>
</dbReference>
<evidence type="ECO:0000313" key="4">
    <source>
        <dbReference type="Proteomes" id="UP000001062"/>
    </source>
</evidence>
<name>F2K4N9_MARM1</name>
<dbReference type="GO" id="GO:0006352">
    <property type="term" value="P:DNA-templated transcription initiation"/>
    <property type="evidence" value="ECO:0007669"/>
    <property type="project" value="InterPro"/>
</dbReference>
<organism evidence="3 4">
    <name type="scientific">Marinomonas mediterranea (strain ATCC 700492 / JCM 21426 / NBRC 103028 / MMB-1)</name>
    <dbReference type="NCBI Taxonomy" id="717774"/>
    <lineage>
        <taxon>Bacteria</taxon>
        <taxon>Pseudomonadati</taxon>
        <taxon>Pseudomonadota</taxon>
        <taxon>Gammaproteobacteria</taxon>
        <taxon>Oceanospirillales</taxon>
        <taxon>Oceanospirillaceae</taxon>
        <taxon>Marinomonas</taxon>
    </lineage>
</organism>
<evidence type="ECO:0000259" key="1">
    <source>
        <dbReference type="Pfam" id="PF04542"/>
    </source>
</evidence>
<dbReference type="RefSeq" id="WP_013661337.1">
    <property type="nucleotide sequence ID" value="NC_015276.1"/>
</dbReference>
<dbReference type="Gene3D" id="1.10.1740.10">
    <property type="match status" value="1"/>
</dbReference>
<keyword evidence="4" id="KW-1185">Reference proteome</keyword>
<dbReference type="Pfam" id="PF20239">
    <property type="entry name" value="DUF6596"/>
    <property type="match status" value="1"/>
</dbReference>
<feature type="domain" description="DUF6596" evidence="2">
    <location>
        <begin position="192"/>
        <end position="289"/>
    </location>
</feature>
<dbReference type="HOGENOM" id="CLU_035311_1_0_6"/>
<dbReference type="PANTHER" id="PTHR47756">
    <property type="entry name" value="BLL6612 PROTEIN-RELATED"/>
    <property type="match status" value="1"/>
</dbReference>
<evidence type="ECO:0000313" key="3">
    <source>
        <dbReference type="EMBL" id="ADZ91432.1"/>
    </source>
</evidence>